<gene>
    <name evidence="3" type="ORF">DRB17_11620</name>
</gene>
<protein>
    <submittedName>
        <fullName evidence="3">Uncharacterized protein</fullName>
    </submittedName>
</protein>
<keyword evidence="4" id="KW-1185">Reference proteome</keyword>
<evidence type="ECO:0000256" key="2">
    <source>
        <dbReference type="SAM" id="MobiDB-lite"/>
    </source>
</evidence>
<feature type="region of interest" description="Disordered" evidence="2">
    <location>
        <begin position="188"/>
        <end position="220"/>
    </location>
</feature>
<dbReference type="Proteomes" id="UP000253941">
    <property type="component" value="Unassembled WGS sequence"/>
</dbReference>
<accession>A0A369T8C8</accession>
<evidence type="ECO:0000313" key="3">
    <source>
        <dbReference type="EMBL" id="RDD61579.1"/>
    </source>
</evidence>
<dbReference type="AlphaFoldDB" id="A0A369T8C8"/>
<keyword evidence="1" id="KW-0175">Coiled coil</keyword>
<dbReference type="Gene3D" id="1.20.1170.10">
    <property type="match status" value="1"/>
</dbReference>
<sequence>MVMNREALFYQRALNQRVNVSDLNPQRAYQAVLYMEQAKLLADTLEIDGFPDIQIPENPREADIEEIRENLFQVERFMIKMYNRNIFDLDNSLRNQFVSLDESWKQKVSSYIANIRKHVDAAEVDEALKERIFAKLNQLQNEVDRNRTRVASASEALTTMTEAVGQSAKNLRPAVALMERVTGSISKLWRTGEEREKQPQLPAPQELGLPDNGEDEEAAE</sequence>
<evidence type="ECO:0000256" key="1">
    <source>
        <dbReference type="SAM" id="Coils"/>
    </source>
</evidence>
<name>A0A369T8C8_9PROT</name>
<feature type="coiled-coil region" evidence="1">
    <location>
        <begin position="129"/>
        <end position="156"/>
    </location>
</feature>
<organism evidence="3 4">
    <name type="scientific">Ferruginivarius sediminum</name>
    <dbReference type="NCBI Taxonomy" id="2661937"/>
    <lineage>
        <taxon>Bacteria</taxon>
        <taxon>Pseudomonadati</taxon>
        <taxon>Pseudomonadota</taxon>
        <taxon>Alphaproteobacteria</taxon>
        <taxon>Rhodospirillales</taxon>
        <taxon>Rhodospirillaceae</taxon>
        <taxon>Ferruginivarius</taxon>
    </lineage>
</organism>
<proteinExistence type="predicted"/>
<comment type="caution">
    <text evidence="3">The sequence shown here is derived from an EMBL/GenBank/DDBJ whole genome shotgun (WGS) entry which is preliminary data.</text>
</comment>
<evidence type="ECO:0000313" key="4">
    <source>
        <dbReference type="Proteomes" id="UP000253941"/>
    </source>
</evidence>
<reference evidence="3 4" key="1">
    <citation type="submission" date="2018-07" db="EMBL/GenBank/DDBJ databases">
        <title>Venubactetium sediminum gen. nov., sp. nov., isolated from a marine solar saltern.</title>
        <authorList>
            <person name="Wang S."/>
        </authorList>
    </citation>
    <scope>NUCLEOTIDE SEQUENCE [LARGE SCALE GENOMIC DNA]</scope>
    <source>
        <strain evidence="3 4">WD2A32</strain>
    </source>
</reference>
<dbReference type="EMBL" id="QPMH01000010">
    <property type="protein sequence ID" value="RDD61579.1"/>
    <property type="molecule type" value="Genomic_DNA"/>
</dbReference>